<gene>
    <name evidence="2" type="ORF">ACFFNX_35910</name>
</gene>
<accession>A0ABV5YSF4</accession>
<feature type="transmembrane region" description="Helical" evidence="1">
    <location>
        <begin position="61"/>
        <end position="90"/>
    </location>
</feature>
<keyword evidence="1" id="KW-0472">Membrane</keyword>
<organism evidence="2 3">
    <name type="scientific">Actinoallomurus acaciae</name>
    <dbReference type="NCBI Taxonomy" id="502577"/>
    <lineage>
        <taxon>Bacteria</taxon>
        <taxon>Bacillati</taxon>
        <taxon>Actinomycetota</taxon>
        <taxon>Actinomycetes</taxon>
        <taxon>Streptosporangiales</taxon>
        <taxon>Thermomonosporaceae</taxon>
        <taxon>Actinoallomurus</taxon>
    </lineage>
</organism>
<feature type="transmembrane region" description="Helical" evidence="1">
    <location>
        <begin position="25"/>
        <end position="49"/>
    </location>
</feature>
<reference evidence="2 3" key="1">
    <citation type="submission" date="2024-09" db="EMBL/GenBank/DDBJ databases">
        <authorList>
            <person name="Sun Q."/>
            <person name="Mori K."/>
        </authorList>
    </citation>
    <scope>NUCLEOTIDE SEQUENCE [LARGE SCALE GENOMIC DNA]</scope>
    <source>
        <strain evidence="2 3">TBRC 0563</strain>
    </source>
</reference>
<sequence length="150" mass="15375">MTVQARRRHPLVDLSLFADRARSMAYLALVLMAMAYFAVVLLMSLYLQAASGMPAYQAGLHLLYVALAMAAVSPAAGGYAVSSALALAIVTSGLPGPTEQAAYAGTVSSLAPHTMDAFTGGCKWALPALATTDVLALIASLGRGRESSAG</sequence>
<protein>
    <submittedName>
        <fullName evidence="2">Uncharacterized protein</fullName>
    </submittedName>
</protein>
<dbReference type="Proteomes" id="UP001589627">
    <property type="component" value="Unassembled WGS sequence"/>
</dbReference>
<proteinExistence type="predicted"/>
<name>A0ABV5YSF4_9ACTN</name>
<evidence type="ECO:0000256" key="1">
    <source>
        <dbReference type="SAM" id="Phobius"/>
    </source>
</evidence>
<keyword evidence="1" id="KW-1133">Transmembrane helix</keyword>
<keyword evidence="3" id="KW-1185">Reference proteome</keyword>
<dbReference type="EMBL" id="JBHLZP010000396">
    <property type="protein sequence ID" value="MFB9837573.1"/>
    <property type="molecule type" value="Genomic_DNA"/>
</dbReference>
<dbReference type="RefSeq" id="WP_378210442.1">
    <property type="nucleotide sequence ID" value="NZ_JBHLZP010000396.1"/>
</dbReference>
<dbReference type="InterPro" id="IPR036259">
    <property type="entry name" value="MFS_trans_sf"/>
</dbReference>
<keyword evidence="1" id="KW-0812">Transmembrane</keyword>
<evidence type="ECO:0000313" key="2">
    <source>
        <dbReference type="EMBL" id="MFB9837573.1"/>
    </source>
</evidence>
<comment type="caution">
    <text evidence="2">The sequence shown here is derived from an EMBL/GenBank/DDBJ whole genome shotgun (WGS) entry which is preliminary data.</text>
</comment>
<dbReference type="SUPFAM" id="SSF103473">
    <property type="entry name" value="MFS general substrate transporter"/>
    <property type="match status" value="1"/>
</dbReference>
<evidence type="ECO:0000313" key="3">
    <source>
        <dbReference type="Proteomes" id="UP001589627"/>
    </source>
</evidence>